<reference evidence="3" key="1">
    <citation type="submission" date="2016-10" db="EMBL/GenBank/DDBJ databases">
        <authorList>
            <person name="Varghese N."/>
            <person name="Submissions S."/>
        </authorList>
    </citation>
    <scope>NUCLEOTIDE SEQUENCE [LARGE SCALE GENOMIC DNA]</scope>
    <source>
        <strain evidence="3">DSM 45422</strain>
    </source>
</reference>
<evidence type="ECO:0000256" key="1">
    <source>
        <dbReference type="SAM" id="MobiDB-lite"/>
    </source>
</evidence>
<dbReference type="Proteomes" id="UP000198921">
    <property type="component" value="Unassembled WGS sequence"/>
</dbReference>
<organism evidence="2 3">
    <name type="scientific">Geodermatophilus africanus</name>
    <dbReference type="NCBI Taxonomy" id="1137993"/>
    <lineage>
        <taxon>Bacteria</taxon>
        <taxon>Bacillati</taxon>
        <taxon>Actinomycetota</taxon>
        <taxon>Actinomycetes</taxon>
        <taxon>Geodermatophilales</taxon>
        <taxon>Geodermatophilaceae</taxon>
        <taxon>Geodermatophilus</taxon>
    </lineage>
</organism>
<dbReference type="AlphaFoldDB" id="A0A1H3DKI8"/>
<feature type="region of interest" description="Disordered" evidence="1">
    <location>
        <begin position="29"/>
        <end position="57"/>
    </location>
</feature>
<evidence type="ECO:0000313" key="3">
    <source>
        <dbReference type="Proteomes" id="UP000198921"/>
    </source>
</evidence>
<accession>A0A1H3DKI8</accession>
<gene>
    <name evidence="2" type="ORF">SAMN05660209_01032</name>
</gene>
<protein>
    <submittedName>
        <fullName evidence="2">Uncharacterized protein</fullName>
    </submittedName>
</protein>
<name>A0A1H3DKI8_9ACTN</name>
<keyword evidence="3" id="KW-1185">Reference proteome</keyword>
<dbReference type="EMBL" id="FNOT01000002">
    <property type="protein sequence ID" value="SDX67013.1"/>
    <property type="molecule type" value="Genomic_DNA"/>
</dbReference>
<proteinExistence type="predicted"/>
<sequence>MGAFQAGALLASFEVGTWVDVVHGSSAGALSPGKVSGASRRCARRPGPTSASLPRNR</sequence>
<evidence type="ECO:0000313" key="2">
    <source>
        <dbReference type="EMBL" id="SDX67013.1"/>
    </source>
</evidence>